<accession>A0A5N6D9Q4</accession>
<evidence type="ECO:0000313" key="2">
    <source>
        <dbReference type="EMBL" id="KAB8201689.1"/>
    </source>
</evidence>
<gene>
    <name evidence="2" type="ORF">BDV34DRAFT_229104</name>
</gene>
<keyword evidence="1" id="KW-0732">Signal</keyword>
<organism evidence="2 3">
    <name type="scientific">Aspergillus parasiticus</name>
    <dbReference type="NCBI Taxonomy" id="5067"/>
    <lineage>
        <taxon>Eukaryota</taxon>
        <taxon>Fungi</taxon>
        <taxon>Dikarya</taxon>
        <taxon>Ascomycota</taxon>
        <taxon>Pezizomycotina</taxon>
        <taxon>Eurotiomycetes</taxon>
        <taxon>Eurotiomycetidae</taxon>
        <taxon>Eurotiales</taxon>
        <taxon>Aspergillaceae</taxon>
        <taxon>Aspergillus</taxon>
        <taxon>Aspergillus subgen. Circumdati</taxon>
    </lineage>
</organism>
<reference evidence="2 3" key="1">
    <citation type="submission" date="2019-04" db="EMBL/GenBank/DDBJ databases">
        <title>Fungal friends and foes A comparative genomics study of 23 Aspergillus species from section Flavi.</title>
        <authorList>
            <consortium name="DOE Joint Genome Institute"/>
            <person name="Kjaerbolling I."/>
            <person name="Vesth T.C."/>
            <person name="Frisvad J.C."/>
            <person name="Nybo J.L."/>
            <person name="Theobald S."/>
            <person name="Kildgaard S."/>
            <person name="Petersen T.I."/>
            <person name="Kuo A."/>
            <person name="Sato A."/>
            <person name="Lyhne E.K."/>
            <person name="Kogle M.E."/>
            <person name="Wiebenga A."/>
            <person name="Kun R.S."/>
            <person name="Lubbers R.J."/>
            <person name="Makela M.R."/>
            <person name="Barry K."/>
            <person name="Chovatia M."/>
            <person name="Clum A."/>
            <person name="Daum C."/>
            <person name="Haridas S."/>
            <person name="He G."/>
            <person name="LaButti K."/>
            <person name="Lipzen A."/>
            <person name="Mondo S."/>
            <person name="Pangilinan J."/>
            <person name="Riley R."/>
            <person name="Salamov A."/>
            <person name="Simmons B.A."/>
            <person name="Magnuson J.K."/>
            <person name="Henrissat B."/>
            <person name="Mortensen U.H."/>
            <person name="Larsen T.O."/>
            <person name="De vries R.P."/>
            <person name="Grigoriev I.V."/>
            <person name="Machida M."/>
            <person name="Baker S.E."/>
            <person name="Andersen M.R."/>
        </authorList>
    </citation>
    <scope>NUCLEOTIDE SEQUENCE [LARGE SCALE GENOMIC DNA]</scope>
    <source>
        <strain evidence="2 3">CBS 117618</strain>
    </source>
</reference>
<dbReference type="OMA" id="LVERACH"/>
<sequence length="67" mass="6828">MKAPTLVLITALAGLASAAAITPPAGFVERDCQQQFGACKVADDCCGDLVCYTHTQGEGICADIPSV</sequence>
<evidence type="ECO:0000313" key="3">
    <source>
        <dbReference type="Proteomes" id="UP000326532"/>
    </source>
</evidence>
<protein>
    <submittedName>
        <fullName evidence="2">Uncharacterized protein</fullName>
    </submittedName>
</protein>
<proteinExistence type="predicted"/>
<feature type="chain" id="PRO_5025006442" evidence="1">
    <location>
        <begin position="19"/>
        <end position="67"/>
    </location>
</feature>
<name>A0A5N6D9Q4_ASPPA</name>
<dbReference type="Proteomes" id="UP000326532">
    <property type="component" value="Unassembled WGS sequence"/>
</dbReference>
<feature type="signal peptide" evidence="1">
    <location>
        <begin position="1"/>
        <end position="18"/>
    </location>
</feature>
<keyword evidence="3" id="KW-1185">Reference proteome</keyword>
<dbReference type="EMBL" id="ML735016">
    <property type="protein sequence ID" value="KAB8201689.1"/>
    <property type="molecule type" value="Genomic_DNA"/>
</dbReference>
<evidence type="ECO:0000256" key="1">
    <source>
        <dbReference type="SAM" id="SignalP"/>
    </source>
</evidence>
<dbReference type="AlphaFoldDB" id="A0A5N6D9Q4"/>
<dbReference type="VEuPathDB" id="FungiDB:BDV34DRAFT_229104"/>